<dbReference type="GO" id="GO:0016887">
    <property type="term" value="F:ATP hydrolysis activity"/>
    <property type="evidence" value="ECO:0007669"/>
    <property type="project" value="InterPro"/>
</dbReference>
<evidence type="ECO:0000256" key="2">
    <source>
        <dbReference type="ARBA" id="ARBA00022692"/>
    </source>
</evidence>
<dbReference type="RefSeq" id="WP_118400765.1">
    <property type="nucleotide sequence ID" value="NZ_CABJGD010000029.1"/>
</dbReference>
<dbReference type="GO" id="GO:0015421">
    <property type="term" value="F:ABC-type oligopeptide transporter activity"/>
    <property type="evidence" value="ECO:0007669"/>
    <property type="project" value="TreeGrafter"/>
</dbReference>
<keyword evidence="5 7" id="KW-1133">Transmembrane helix</keyword>
<accession>A0A413SX24</accession>
<feature type="domain" description="ABC transmembrane type-1" evidence="9">
    <location>
        <begin position="30"/>
        <end position="311"/>
    </location>
</feature>
<dbReference type="EMBL" id="QSFT01000029">
    <property type="protein sequence ID" value="RHA73885.1"/>
    <property type="molecule type" value="Genomic_DNA"/>
</dbReference>
<evidence type="ECO:0000259" key="8">
    <source>
        <dbReference type="PROSITE" id="PS50893"/>
    </source>
</evidence>
<dbReference type="InterPro" id="IPR027417">
    <property type="entry name" value="P-loop_NTPase"/>
</dbReference>
<sequence>MYRDRDKEMRLRECLGWLWKTSKGFRLPAVLNGLTGILQVSVSLCFVWVCKYLIDIVTRHTEASLYTGIACLIGCIIAQLLLSVISARQGSRIEIRFRNRLRHQLFGRILESRWMGREKLHSGDMLNRLVEDVPVITAALCRNIPALFATGVQLAGALYFLYRLDPQLTGLLLFITPVALLFSKTYVRRMRRLSREIRTTDSQVQSHLQEQIQHRILIRTLEYTEQAEQALAGLQADLQRKVMRRTDFSIFSRIMVQTGFAAGYATAFLWGIFGLYDGSVTFGMMTAFLQLVAQVQRPMVELSRQIPAFIQVFTATERLEELSSLSPEEQGEAVRLQGRLGICLKDVDYSYPGSSRKVLKGFSHDFLPGSLTAVVGETGAGKSTMLRLMLALLKPDRGSVTLYNGKEREEVSPLTRCNLSYVPQGNTLISGTIRDNLLLGKPEATEAELQAALHTAVADFVMTLPEGLDTLCGEQGAGLSEGQAQRIAIARGLLRPGSILLLDEPTSSLDEETERKLLERLSRQVQDKTLILITHRETIAQLCTSAVRLHKEDA</sequence>
<organism evidence="10 11">
    <name type="scientific">Phocaeicola coprophilus</name>
    <dbReference type="NCBI Taxonomy" id="387090"/>
    <lineage>
        <taxon>Bacteria</taxon>
        <taxon>Pseudomonadati</taxon>
        <taxon>Bacteroidota</taxon>
        <taxon>Bacteroidia</taxon>
        <taxon>Bacteroidales</taxon>
        <taxon>Bacteroidaceae</taxon>
        <taxon>Phocaeicola</taxon>
    </lineage>
</organism>
<keyword evidence="6 7" id="KW-0472">Membrane</keyword>
<evidence type="ECO:0000259" key="9">
    <source>
        <dbReference type="PROSITE" id="PS50929"/>
    </source>
</evidence>
<keyword evidence="2 7" id="KW-0812">Transmembrane</keyword>
<dbReference type="PANTHER" id="PTHR43394:SF1">
    <property type="entry name" value="ATP-BINDING CASSETTE SUB-FAMILY B MEMBER 10, MITOCHONDRIAL"/>
    <property type="match status" value="1"/>
</dbReference>
<evidence type="ECO:0000313" key="10">
    <source>
        <dbReference type="EMBL" id="RHA73885.1"/>
    </source>
</evidence>
<dbReference type="GO" id="GO:0005886">
    <property type="term" value="C:plasma membrane"/>
    <property type="evidence" value="ECO:0007669"/>
    <property type="project" value="UniProtKB-SubCell"/>
</dbReference>
<dbReference type="Pfam" id="PF00005">
    <property type="entry name" value="ABC_tran"/>
    <property type="match status" value="1"/>
</dbReference>
<dbReference type="SUPFAM" id="SSF52540">
    <property type="entry name" value="P-loop containing nucleoside triphosphate hydrolases"/>
    <property type="match status" value="1"/>
</dbReference>
<feature type="domain" description="ABC transporter" evidence="8">
    <location>
        <begin position="342"/>
        <end position="551"/>
    </location>
</feature>
<dbReference type="PANTHER" id="PTHR43394">
    <property type="entry name" value="ATP-DEPENDENT PERMEASE MDL1, MITOCHONDRIAL"/>
    <property type="match status" value="1"/>
</dbReference>
<evidence type="ECO:0000256" key="3">
    <source>
        <dbReference type="ARBA" id="ARBA00022741"/>
    </source>
</evidence>
<dbReference type="Gene3D" id="3.40.50.300">
    <property type="entry name" value="P-loop containing nucleotide triphosphate hydrolases"/>
    <property type="match status" value="1"/>
</dbReference>
<evidence type="ECO:0000256" key="1">
    <source>
        <dbReference type="ARBA" id="ARBA00004651"/>
    </source>
</evidence>
<dbReference type="InterPro" id="IPR003593">
    <property type="entry name" value="AAA+_ATPase"/>
</dbReference>
<dbReference type="InterPro" id="IPR011527">
    <property type="entry name" value="ABC1_TM_dom"/>
</dbReference>
<protein>
    <submittedName>
        <fullName evidence="10">ABC transporter ATP-binding protein</fullName>
    </submittedName>
</protein>
<reference evidence="10 11" key="1">
    <citation type="submission" date="2018-08" db="EMBL/GenBank/DDBJ databases">
        <title>A genome reference for cultivated species of the human gut microbiota.</title>
        <authorList>
            <person name="Zou Y."/>
            <person name="Xue W."/>
            <person name="Luo G."/>
        </authorList>
    </citation>
    <scope>NUCLEOTIDE SEQUENCE [LARGE SCALE GENOMIC DNA]</scope>
    <source>
        <strain evidence="10 11">AM42-38</strain>
    </source>
</reference>
<feature type="transmembrane region" description="Helical" evidence="7">
    <location>
        <begin position="144"/>
        <end position="162"/>
    </location>
</feature>
<gene>
    <name evidence="10" type="ORF">DW921_11720</name>
</gene>
<keyword evidence="3" id="KW-0547">Nucleotide-binding</keyword>
<comment type="caution">
    <text evidence="10">The sequence shown here is derived from an EMBL/GenBank/DDBJ whole genome shotgun (WGS) entry which is preliminary data.</text>
</comment>
<dbReference type="CDD" id="cd07346">
    <property type="entry name" value="ABC_6TM_exporters"/>
    <property type="match status" value="1"/>
</dbReference>
<dbReference type="Proteomes" id="UP000283855">
    <property type="component" value="Unassembled WGS sequence"/>
</dbReference>
<evidence type="ECO:0000256" key="4">
    <source>
        <dbReference type="ARBA" id="ARBA00022840"/>
    </source>
</evidence>
<dbReference type="AlphaFoldDB" id="A0A413SX24"/>
<evidence type="ECO:0000256" key="6">
    <source>
        <dbReference type="ARBA" id="ARBA00023136"/>
    </source>
</evidence>
<dbReference type="InterPro" id="IPR003439">
    <property type="entry name" value="ABC_transporter-like_ATP-bd"/>
</dbReference>
<comment type="subcellular location">
    <subcellularLocation>
        <location evidence="1">Cell membrane</location>
        <topology evidence="1">Multi-pass membrane protein</topology>
    </subcellularLocation>
</comment>
<dbReference type="Gene3D" id="1.20.1560.10">
    <property type="entry name" value="ABC transporter type 1, transmembrane domain"/>
    <property type="match status" value="1"/>
</dbReference>
<dbReference type="SUPFAM" id="SSF90123">
    <property type="entry name" value="ABC transporter transmembrane region"/>
    <property type="match status" value="1"/>
</dbReference>
<feature type="transmembrane region" description="Helical" evidence="7">
    <location>
        <begin position="29"/>
        <end position="54"/>
    </location>
</feature>
<dbReference type="PROSITE" id="PS50893">
    <property type="entry name" value="ABC_TRANSPORTER_2"/>
    <property type="match status" value="1"/>
</dbReference>
<evidence type="ECO:0000313" key="11">
    <source>
        <dbReference type="Proteomes" id="UP000283855"/>
    </source>
</evidence>
<proteinExistence type="predicted"/>
<dbReference type="Pfam" id="PF00664">
    <property type="entry name" value="ABC_membrane"/>
    <property type="match status" value="1"/>
</dbReference>
<dbReference type="PROSITE" id="PS50929">
    <property type="entry name" value="ABC_TM1F"/>
    <property type="match status" value="1"/>
</dbReference>
<dbReference type="SMART" id="SM00382">
    <property type="entry name" value="AAA"/>
    <property type="match status" value="1"/>
</dbReference>
<name>A0A413SX24_9BACT</name>
<dbReference type="InterPro" id="IPR036640">
    <property type="entry name" value="ABC1_TM_sf"/>
</dbReference>
<feature type="transmembrane region" description="Helical" evidence="7">
    <location>
        <begin position="168"/>
        <end position="187"/>
    </location>
</feature>
<feature type="transmembrane region" description="Helical" evidence="7">
    <location>
        <begin position="250"/>
        <end position="273"/>
    </location>
</feature>
<dbReference type="InterPro" id="IPR039421">
    <property type="entry name" value="Type_1_exporter"/>
</dbReference>
<evidence type="ECO:0000256" key="7">
    <source>
        <dbReference type="SAM" id="Phobius"/>
    </source>
</evidence>
<feature type="transmembrane region" description="Helical" evidence="7">
    <location>
        <begin position="66"/>
        <end position="87"/>
    </location>
</feature>
<keyword evidence="4 10" id="KW-0067">ATP-binding</keyword>
<evidence type="ECO:0000256" key="5">
    <source>
        <dbReference type="ARBA" id="ARBA00022989"/>
    </source>
</evidence>
<dbReference type="GO" id="GO:0005524">
    <property type="term" value="F:ATP binding"/>
    <property type="evidence" value="ECO:0007669"/>
    <property type="project" value="UniProtKB-KW"/>
</dbReference>